<sequence>MEDSTFGDIHCQLAPACAICCCCRLLCYVEPCLSPRKSLIQSIKRRLYEADDDQAVIVMVRLDEASQTPLQSLSNPALATRSMGRLAGSTQGGKAIRREKITLWSTQLGGDVYDVVRLVTIIAREMCKTFEHQ</sequence>
<protein>
    <recommendedName>
        <fullName evidence="3">ADF-H domain-containing protein</fullName>
    </recommendedName>
</protein>
<organism evidence="1 2">
    <name type="scientific">Batrachochytrium salamandrivorans</name>
    <dbReference type="NCBI Taxonomy" id="1357716"/>
    <lineage>
        <taxon>Eukaryota</taxon>
        <taxon>Fungi</taxon>
        <taxon>Fungi incertae sedis</taxon>
        <taxon>Chytridiomycota</taxon>
        <taxon>Chytridiomycota incertae sedis</taxon>
        <taxon>Chytridiomycetes</taxon>
        <taxon>Rhizophydiales</taxon>
        <taxon>Rhizophydiales incertae sedis</taxon>
        <taxon>Batrachochytrium</taxon>
    </lineage>
</organism>
<evidence type="ECO:0000313" key="2">
    <source>
        <dbReference type="Proteomes" id="UP001648503"/>
    </source>
</evidence>
<keyword evidence="2" id="KW-1185">Reference proteome</keyword>
<accession>A0ABQ8F5U8</accession>
<evidence type="ECO:0008006" key="3">
    <source>
        <dbReference type="Google" id="ProtNLM"/>
    </source>
</evidence>
<dbReference type="Proteomes" id="UP001648503">
    <property type="component" value="Unassembled WGS sequence"/>
</dbReference>
<dbReference type="EMBL" id="JAFCIX010000418">
    <property type="protein sequence ID" value="KAH6591133.1"/>
    <property type="molecule type" value="Genomic_DNA"/>
</dbReference>
<name>A0ABQ8F5U8_9FUNG</name>
<gene>
    <name evidence="1" type="ORF">BASA50_009136</name>
</gene>
<evidence type="ECO:0000313" key="1">
    <source>
        <dbReference type="EMBL" id="KAH6591133.1"/>
    </source>
</evidence>
<proteinExistence type="predicted"/>
<reference evidence="1 2" key="1">
    <citation type="submission" date="2021-02" db="EMBL/GenBank/DDBJ databases">
        <title>Variation within the Batrachochytrium salamandrivorans European outbreak.</title>
        <authorList>
            <person name="Kelly M."/>
            <person name="Pasmans F."/>
            <person name="Shea T.P."/>
            <person name="Munoz J.F."/>
            <person name="Carranza S."/>
            <person name="Cuomo C.A."/>
            <person name="Martel A."/>
        </authorList>
    </citation>
    <scope>NUCLEOTIDE SEQUENCE [LARGE SCALE GENOMIC DNA]</scope>
    <source>
        <strain evidence="1 2">AMFP18/2</strain>
    </source>
</reference>
<comment type="caution">
    <text evidence="1">The sequence shown here is derived from an EMBL/GenBank/DDBJ whole genome shotgun (WGS) entry which is preliminary data.</text>
</comment>